<evidence type="ECO:0000256" key="2">
    <source>
        <dbReference type="ARBA" id="ARBA00004936"/>
    </source>
</evidence>
<keyword evidence="6 11" id="KW-1133">Transmembrane helix</keyword>
<reference evidence="13" key="1">
    <citation type="submission" date="2020-12" db="EMBL/GenBank/DDBJ databases">
        <title>Vagococcus allomyrinae sp. nov. and Enterococcus lavae sp. nov., isolated from the larvae of Allomyrina dichotoma.</title>
        <authorList>
            <person name="Lee S.D."/>
        </authorList>
    </citation>
    <scope>NUCLEOTIDE SEQUENCE</scope>
    <source>
        <strain evidence="13">BWB3-3</strain>
    </source>
</reference>
<dbReference type="InterPro" id="IPR050448">
    <property type="entry name" value="OpgB/LTA_synthase_biosynth"/>
</dbReference>
<name>A0A940SYH2_9ENTE</name>
<accession>A0A940SYH2</accession>
<dbReference type="SUPFAM" id="SSF53649">
    <property type="entry name" value="Alkaline phosphatase-like"/>
    <property type="match status" value="1"/>
</dbReference>
<dbReference type="Proteomes" id="UP000674938">
    <property type="component" value="Unassembled WGS sequence"/>
</dbReference>
<feature type="binding site" evidence="9">
    <location>
        <position position="426"/>
    </location>
    <ligand>
        <name>substrate</name>
    </ligand>
</feature>
<dbReference type="PANTHER" id="PTHR47371:SF3">
    <property type="entry name" value="PHOSPHOGLYCEROL TRANSFERASE I"/>
    <property type="match status" value="1"/>
</dbReference>
<keyword evidence="14" id="KW-1185">Reference proteome</keyword>
<keyword evidence="9" id="KW-0479">Metal-binding</keyword>
<evidence type="ECO:0000256" key="4">
    <source>
        <dbReference type="ARBA" id="ARBA00022475"/>
    </source>
</evidence>
<evidence type="ECO:0000256" key="8">
    <source>
        <dbReference type="PIRSR" id="PIRSR005091-1"/>
    </source>
</evidence>
<comment type="pathway">
    <text evidence="2">Cell wall biogenesis; lipoteichoic acid biosynthesis.</text>
</comment>
<sequence>MKKEHYLNWLQTRLGFFVLLVSLIWAKSLFAYHVDFNLGIEDRLQYFILLINPFATTIFLLATALYIKKTKRSYIVMMLLYSALSLLLFCNILYYREFTDFMTINTILGAGKVASGLGESALGLLRLYDFLYLLDIPLLALLLATKRLTMNPTPIRLRWSMAITALACLLFWGNLQLAESSRYGLLQRTFSSSHIVKYLGINVFTVYDGIQTYQANQNRAQASENDVVGIKEYVTAHHAKANPETFGIAANRNVIYIHLESLQQFVIDYKLKDQQGIEHEVTPFLNSLFHGAETFSFENIFHQVKAGKTSDAETLLENSFFGLEQGPLFTQLGDKNTFQAAPAILNQVAGYTSAVFHGNAGSFWNRNETYKRFGYDYFFDAKSYDVTKSNSFQYGLHDKPFFQQSVQYLEHLQQPFYTKMIAVSNHYPYATFDDGDGGFPLAHTKDTTINGYFATANYLDKAVEEFFNYLKASGLYEKSLIVLYGDHYGISDSRNTDLAELLGKAPMQWGNFDNAQMQRVPLMFHLPGRSDGGVDTTYGGQVDVLPTLLSLLGIDSSPYLQLGQDLLSKENEQLVAFRNGNFVTPAYTVLGENIYLNQTGQLVLDPGEELTQDVSHLRQKVQRQLATSDLMTNGDLLRYYDNGLKEVVPEEYRYKNQLQQLEAIETALGTNSTSLFSQNGQHSTIDLYESKSYQDYHSDQPAEVTSSSSHK</sequence>
<keyword evidence="5 11" id="KW-0812">Transmembrane</keyword>
<dbReference type="EMBL" id="JAEEGA010000016">
    <property type="protein sequence ID" value="MBP1043378.1"/>
    <property type="molecule type" value="Genomic_DNA"/>
</dbReference>
<evidence type="ECO:0000256" key="3">
    <source>
        <dbReference type="ARBA" id="ARBA00009983"/>
    </source>
</evidence>
<proteinExistence type="inferred from homology"/>
<feature type="binding site" evidence="10">
    <location>
        <position position="260"/>
    </location>
    <ligand>
        <name>Mn(2+)</name>
        <dbReference type="ChEBI" id="CHEBI:29035"/>
    </ligand>
</feature>
<feature type="transmembrane region" description="Helical" evidence="11">
    <location>
        <begin position="127"/>
        <end position="145"/>
    </location>
</feature>
<feature type="binding site" evidence="10">
    <location>
        <position position="309"/>
    </location>
    <ligand>
        <name>Mn(2+)</name>
        <dbReference type="ChEBI" id="CHEBI:29035"/>
    </ligand>
</feature>
<evidence type="ECO:0000256" key="6">
    <source>
        <dbReference type="ARBA" id="ARBA00022989"/>
    </source>
</evidence>
<feature type="transmembrane region" description="Helical" evidence="11">
    <location>
        <begin position="157"/>
        <end position="175"/>
    </location>
</feature>
<dbReference type="Gene3D" id="3.40.720.10">
    <property type="entry name" value="Alkaline Phosphatase, subunit A"/>
    <property type="match status" value="1"/>
</dbReference>
<dbReference type="Gene3D" id="3.30.1120.170">
    <property type="match status" value="1"/>
</dbReference>
<protein>
    <submittedName>
        <fullName evidence="13">LTA synthase family protein</fullName>
    </submittedName>
</protein>
<dbReference type="InterPro" id="IPR017850">
    <property type="entry name" value="Alkaline_phosphatase_core_sf"/>
</dbReference>
<feature type="transmembrane region" description="Helical" evidence="11">
    <location>
        <begin position="46"/>
        <end position="67"/>
    </location>
</feature>
<feature type="transmembrane region" description="Helical" evidence="11">
    <location>
        <begin position="74"/>
        <end position="95"/>
    </location>
</feature>
<gene>
    <name evidence="13" type="ORF">I6N95_20355</name>
</gene>
<feature type="binding site" evidence="10">
    <location>
        <position position="486"/>
    </location>
    <ligand>
        <name>Mn(2+)</name>
        <dbReference type="ChEBI" id="CHEBI:29035"/>
    </ligand>
</feature>
<evidence type="ECO:0000259" key="12">
    <source>
        <dbReference type="Pfam" id="PF00884"/>
    </source>
</evidence>
<dbReference type="InterPro" id="IPR012160">
    <property type="entry name" value="LtaS-like"/>
</dbReference>
<dbReference type="PIRSF" id="PIRSF005091">
    <property type="entry name" value="Mmb_sulf_HI1246"/>
    <property type="match status" value="1"/>
</dbReference>
<feature type="domain" description="Sulfatase N-terminal" evidence="12">
    <location>
        <begin position="252"/>
        <end position="554"/>
    </location>
</feature>
<evidence type="ECO:0000313" key="13">
    <source>
        <dbReference type="EMBL" id="MBP1043378.1"/>
    </source>
</evidence>
<dbReference type="Pfam" id="PF00884">
    <property type="entry name" value="Sulfatase"/>
    <property type="match status" value="1"/>
</dbReference>
<comment type="similarity">
    <text evidence="3">Belongs to the LTA synthase family.</text>
</comment>
<comment type="subcellular location">
    <subcellularLocation>
        <location evidence="1">Cell membrane</location>
        <topology evidence="1">Multi-pass membrane protein</topology>
    </subcellularLocation>
</comment>
<keyword evidence="9" id="KW-0464">Manganese</keyword>
<dbReference type="GO" id="GO:0046872">
    <property type="term" value="F:metal ion binding"/>
    <property type="evidence" value="ECO:0007669"/>
    <property type="project" value="UniProtKB-KW"/>
</dbReference>
<feature type="transmembrane region" description="Helical" evidence="11">
    <location>
        <begin position="12"/>
        <end position="34"/>
    </location>
</feature>
<organism evidence="13 14">
    <name type="scientific">Vagococcus allomyrinae</name>
    <dbReference type="NCBI Taxonomy" id="2794353"/>
    <lineage>
        <taxon>Bacteria</taxon>
        <taxon>Bacillati</taxon>
        <taxon>Bacillota</taxon>
        <taxon>Bacilli</taxon>
        <taxon>Lactobacillales</taxon>
        <taxon>Enterococcaceae</taxon>
        <taxon>Vagococcus</taxon>
    </lineage>
</organism>
<evidence type="ECO:0000256" key="9">
    <source>
        <dbReference type="PIRSR" id="PIRSR005091-2"/>
    </source>
</evidence>
<keyword evidence="4" id="KW-1003">Cell membrane</keyword>
<evidence type="ECO:0000256" key="1">
    <source>
        <dbReference type="ARBA" id="ARBA00004651"/>
    </source>
</evidence>
<evidence type="ECO:0000313" key="14">
    <source>
        <dbReference type="Proteomes" id="UP000674938"/>
    </source>
</evidence>
<dbReference type="GO" id="GO:0005886">
    <property type="term" value="C:plasma membrane"/>
    <property type="evidence" value="ECO:0007669"/>
    <property type="project" value="UniProtKB-SubCell"/>
</dbReference>
<feature type="binding site" evidence="10">
    <location>
        <position position="487"/>
    </location>
    <ligand>
        <name>Mn(2+)</name>
        <dbReference type="ChEBI" id="CHEBI:29035"/>
    </ligand>
</feature>
<feature type="active site" evidence="8">
    <location>
        <position position="309"/>
    </location>
</feature>
<evidence type="ECO:0000256" key="5">
    <source>
        <dbReference type="ARBA" id="ARBA00022692"/>
    </source>
</evidence>
<evidence type="ECO:0000256" key="7">
    <source>
        <dbReference type="ARBA" id="ARBA00023136"/>
    </source>
</evidence>
<dbReference type="RefSeq" id="WP_209531192.1">
    <property type="nucleotide sequence ID" value="NZ_JAEEGA010000016.1"/>
</dbReference>
<dbReference type="AlphaFoldDB" id="A0A940SYH2"/>
<evidence type="ECO:0000256" key="11">
    <source>
        <dbReference type="SAM" id="Phobius"/>
    </source>
</evidence>
<dbReference type="CDD" id="cd16015">
    <property type="entry name" value="LTA_synthase"/>
    <property type="match status" value="1"/>
</dbReference>
<keyword evidence="7 11" id="KW-0472">Membrane</keyword>
<evidence type="ECO:0000256" key="10">
    <source>
        <dbReference type="PIRSR" id="PIRSR005091-3"/>
    </source>
</evidence>
<dbReference type="PANTHER" id="PTHR47371">
    <property type="entry name" value="LIPOTEICHOIC ACID SYNTHASE"/>
    <property type="match status" value="1"/>
</dbReference>
<dbReference type="InterPro" id="IPR000917">
    <property type="entry name" value="Sulfatase_N"/>
</dbReference>
<comment type="caution">
    <text evidence="13">The sequence shown here is derived from an EMBL/GenBank/DDBJ whole genome shotgun (WGS) entry which is preliminary data.</text>
</comment>